<dbReference type="GO" id="GO:0004563">
    <property type="term" value="F:beta-N-acetylhexosaminidase activity"/>
    <property type="evidence" value="ECO:0007669"/>
    <property type="project" value="UniProtKB-EC"/>
</dbReference>
<reference evidence="8 9" key="1">
    <citation type="journal article" date="2018" name="MBio">
        <title>Comparative Genomics Reveals the Core Gene Toolbox for the Fungus-Insect Symbiosis.</title>
        <authorList>
            <person name="Wang Y."/>
            <person name="Stata M."/>
            <person name="Wang W."/>
            <person name="Stajich J.E."/>
            <person name="White M.M."/>
            <person name="Moncalvo J.M."/>
        </authorList>
    </citation>
    <scope>NUCLEOTIDE SEQUENCE [LARGE SCALE GENOMIC DNA]</scope>
    <source>
        <strain evidence="8 9">AUS-77-4</strain>
    </source>
</reference>
<dbReference type="Gene3D" id="3.40.50.1700">
    <property type="entry name" value="Glycoside hydrolase family 3 C-terminal domain"/>
    <property type="match status" value="1"/>
</dbReference>
<dbReference type="InterPro" id="IPR036962">
    <property type="entry name" value="Glyco_hydro_3_N_sf"/>
</dbReference>
<evidence type="ECO:0000256" key="4">
    <source>
        <dbReference type="ARBA" id="ARBA00022801"/>
    </source>
</evidence>
<dbReference type="GO" id="GO:0005975">
    <property type="term" value="P:carbohydrate metabolic process"/>
    <property type="evidence" value="ECO:0007669"/>
    <property type="project" value="InterPro"/>
</dbReference>
<dbReference type="STRING" id="61424.A0A2T9XXA3"/>
<evidence type="ECO:0000313" key="8">
    <source>
        <dbReference type="EMBL" id="PVU84708.1"/>
    </source>
</evidence>
<keyword evidence="4" id="KW-0378">Hydrolase</keyword>
<dbReference type="Proteomes" id="UP000245699">
    <property type="component" value="Unassembled WGS sequence"/>
</dbReference>
<evidence type="ECO:0000259" key="7">
    <source>
        <dbReference type="Pfam" id="PF00933"/>
    </source>
</evidence>
<feature type="domain" description="Glycoside hydrolase family 3 N-terminal" evidence="7">
    <location>
        <begin position="45"/>
        <end position="394"/>
    </location>
</feature>
<comment type="similarity">
    <text evidence="2">Belongs to the glycosyl hydrolase 3 family.</text>
</comment>
<evidence type="ECO:0000256" key="6">
    <source>
        <dbReference type="SAM" id="SignalP"/>
    </source>
</evidence>
<name>A0A2T9XXA3_9FUNG</name>
<protein>
    <recommendedName>
        <fullName evidence="3">beta-N-acetylhexosaminidase</fullName>
        <ecNumber evidence="3">3.2.1.52</ecNumber>
    </recommendedName>
</protein>
<comment type="caution">
    <text evidence="8">The sequence shown here is derived from an EMBL/GenBank/DDBJ whole genome shotgun (WGS) entry which is preliminary data.</text>
</comment>
<comment type="catalytic activity">
    <reaction evidence="1">
        <text>Hydrolysis of terminal non-reducing N-acetyl-D-hexosamine residues in N-acetyl-beta-D-hexosaminides.</text>
        <dbReference type="EC" id="3.2.1.52"/>
    </reaction>
</comment>
<evidence type="ECO:0000256" key="1">
    <source>
        <dbReference type="ARBA" id="ARBA00001231"/>
    </source>
</evidence>
<gene>
    <name evidence="8" type="ORF">BB559_007449</name>
</gene>
<dbReference type="InterPro" id="IPR050226">
    <property type="entry name" value="NagZ_Beta-hexosaminidase"/>
</dbReference>
<evidence type="ECO:0000256" key="3">
    <source>
        <dbReference type="ARBA" id="ARBA00012663"/>
    </source>
</evidence>
<dbReference type="InterPro" id="IPR001764">
    <property type="entry name" value="Glyco_hydro_3_N"/>
</dbReference>
<evidence type="ECO:0000256" key="2">
    <source>
        <dbReference type="ARBA" id="ARBA00005336"/>
    </source>
</evidence>
<sequence>MRSHTVLSVTIGLLAFSSAQKTADDYTIEDCATCGSVSCFVVKMTLQEKIAQKFLISVSSWGSTNPDQTCGTASSITTVPSDMAGMLGNFNFGGVSLAPTNVVSNDQIVQLNYDLQEANLAANLIPYYTYINEEGGYPLSLTQVTRLPGNMAIAGSNILANAASEGSIIGQEVGALGFNLNNAPVANVNRDIEGNQLIARTFSSDPAITASYAVQYFSAMKSQGVAASAKYFPTYGNDPTVATDYRVDQITSSNLAASDLIPFKALVDAGVDMITVSHVQYPNIDSSTTASGDVVPASMSKTIVTDILRNTLGYNGIVISDSNSNAALNAHTTKAEQVVGMFIAGVDIVNVPDLVNCAGQQTRYTNLIAAVEQAITDGEYSESDLNDSVIRILNNKKQNGLLSFDEDVAALKSNAASVVASQANQDKAYQMAVEAITLVKKGGPKPIPWGINSLSTVLVLTENSSENAEIVAYINQISPSTTVNVRNYNIAGSLNSAAFNTLVGANDATIFITQNKAAYPVLDGTGNIPTIGDPLANNLFAGPLYILGRSNSVGKPNVLISGRSPIDTSFYPGAQNVLAAYGTRFSGGIGKSTPNLKAALEAVFGVNPITGKLPIDVYDVAKTQIVYPKGSSAV</sequence>
<dbReference type="GO" id="GO:0009254">
    <property type="term" value="P:peptidoglycan turnover"/>
    <property type="evidence" value="ECO:0007669"/>
    <property type="project" value="TreeGrafter"/>
</dbReference>
<dbReference type="InterPro" id="IPR036881">
    <property type="entry name" value="Glyco_hydro_3_C_sf"/>
</dbReference>
<dbReference type="Pfam" id="PF00933">
    <property type="entry name" value="Glyco_hydro_3"/>
    <property type="match status" value="1"/>
</dbReference>
<dbReference type="EC" id="3.2.1.52" evidence="3"/>
<dbReference type="Gene3D" id="3.20.20.300">
    <property type="entry name" value="Glycoside hydrolase, family 3, N-terminal domain"/>
    <property type="match status" value="1"/>
</dbReference>
<keyword evidence="6" id="KW-0732">Signal</keyword>
<organism evidence="8 9">
    <name type="scientific">Furculomyces boomerangus</name>
    <dbReference type="NCBI Taxonomy" id="61424"/>
    <lineage>
        <taxon>Eukaryota</taxon>
        <taxon>Fungi</taxon>
        <taxon>Fungi incertae sedis</taxon>
        <taxon>Zoopagomycota</taxon>
        <taxon>Kickxellomycotina</taxon>
        <taxon>Harpellomycetes</taxon>
        <taxon>Harpellales</taxon>
        <taxon>Harpellaceae</taxon>
        <taxon>Furculomyces</taxon>
    </lineage>
</organism>
<evidence type="ECO:0000256" key="5">
    <source>
        <dbReference type="ARBA" id="ARBA00023295"/>
    </source>
</evidence>
<proteinExistence type="inferred from homology"/>
<keyword evidence="9" id="KW-1185">Reference proteome</keyword>
<dbReference type="OrthoDB" id="47059at2759"/>
<evidence type="ECO:0000313" key="9">
    <source>
        <dbReference type="Proteomes" id="UP000245699"/>
    </source>
</evidence>
<dbReference type="InterPro" id="IPR017853">
    <property type="entry name" value="GH"/>
</dbReference>
<keyword evidence="5" id="KW-0326">Glycosidase</keyword>
<feature type="signal peptide" evidence="6">
    <location>
        <begin position="1"/>
        <end position="19"/>
    </location>
</feature>
<dbReference type="AlphaFoldDB" id="A0A2T9XXA3"/>
<dbReference type="EMBL" id="MBFT01001246">
    <property type="protein sequence ID" value="PVU84708.1"/>
    <property type="molecule type" value="Genomic_DNA"/>
</dbReference>
<dbReference type="SUPFAM" id="SSF51445">
    <property type="entry name" value="(Trans)glycosidases"/>
    <property type="match status" value="1"/>
</dbReference>
<dbReference type="PANTHER" id="PTHR30480:SF13">
    <property type="entry name" value="BETA-HEXOSAMINIDASE"/>
    <property type="match status" value="1"/>
</dbReference>
<feature type="chain" id="PRO_5015402858" description="beta-N-acetylhexosaminidase" evidence="6">
    <location>
        <begin position="20"/>
        <end position="634"/>
    </location>
</feature>
<dbReference type="PANTHER" id="PTHR30480">
    <property type="entry name" value="BETA-HEXOSAMINIDASE-RELATED"/>
    <property type="match status" value="1"/>
</dbReference>
<accession>A0A2T9XXA3</accession>